<accession>A0ABV6W583</accession>
<evidence type="ECO:0000313" key="1">
    <source>
        <dbReference type="EMBL" id="MFC1421160.1"/>
    </source>
</evidence>
<dbReference type="RefSeq" id="WP_380543834.1">
    <property type="nucleotide sequence ID" value="NZ_JBHFAB010000034.1"/>
</dbReference>
<dbReference type="Proteomes" id="UP001592531">
    <property type="component" value="Unassembled WGS sequence"/>
</dbReference>
<comment type="caution">
    <text evidence="1">The sequence shown here is derived from an EMBL/GenBank/DDBJ whole genome shotgun (WGS) entry which is preliminary data.</text>
</comment>
<dbReference type="EMBL" id="JBHFAB010000034">
    <property type="protein sequence ID" value="MFC1421160.1"/>
    <property type="molecule type" value="Genomic_DNA"/>
</dbReference>
<name>A0ABV6W583_9ACTN</name>
<organism evidence="1 2">
    <name type="scientific">Streptacidiphilus cavernicola</name>
    <dbReference type="NCBI Taxonomy" id="3342716"/>
    <lineage>
        <taxon>Bacteria</taxon>
        <taxon>Bacillati</taxon>
        <taxon>Actinomycetota</taxon>
        <taxon>Actinomycetes</taxon>
        <taxon>Kitasatosporales</taxon>
        <taxon>Streptomycetaceae</taxon>
        <taxon>Streptacidiphilus</taxon>
    </lineage>
</organism>
<sequence>MAGLCRRDGCTRVQVVGGAGDNGADVRGLLHDGRSFEVGTGHRVDLGRCAVAGADLVLGPPLLVGPAQFAVRAPQAPAYQDNQGQESDGE</sequence>
<proteinExistence type="predicted"/>
<protein>
    <submittedName>
        <fullName evidence="1">Uncharacterized protein</fullName>
    </submittedName>
</protein>
<evidence type="ECO:0000313" key="2">
    <source>
        <dbReference type="Proteomes" id="UP001592531"/>
    </source>
</evidence>
<reference evidence="1 2" key="1">
    <citation type="submission" date="2024-09" db="EMBL/GenBank/DDBJ databases">
        <authorList>
            <person name="Lee S.D."/>
        </authorList>
    </citation>
    <scope>NUCLEOTIDE SEQUENCE [LARGE SCALE GENOMIC DNA]</scope>
    <source>
        <strain evidence="1 2">N8-3</strain>
    </source>
</reference>
<keyword evidence="2" id="KW-1185">Reference proteome</keyword>
<gene>
    <name evidence="1" type="ORF">ACEZDE_31630</name>
</gene>